<protein>
    <submittedName>
        <fullName evidence="6">Putative phosphohydrolase</fullName>
    </submittedName>
</protein>
<comment type="similarity">
    <text evidence="4">Belongs to the cyclic nucleotide phosphodiesterase class-III family.</text>
</comment>
<dbReference type="KEGG" id="dgg:DGI_3281"/>
<dbReference type="SUPFAM" id="SSF56300">
    <property type="entry name" value="Metallo-dependent phosphatases"/>
    <property type="match status" value="1"/>
</dbReference>
<keyword evidence="1" id="KW-0479">Metal-binding</keyword>
<feature type="domain" description="Calcineurin-like phosphoesterase" evidence="5">
    <location>
        <begin position="13"/>
        <end position="182"/>
    </location>
</feature>
<dbReference type="PANTHER" id="PTHR42988:SF2">
    <property type="entry name" value="CYCLIC NUCLEOTIDE PHOSPHODIESTERASE CBUA0032-RELATED"/>
    <property type="match status" value="1"/>
</dbReference>
<keyword evidence="7" id="KW-1185">Reference proteome</keyword>
<dbReference type="eggNOG" id="COG1409">
    <property type="taxonomic scope" value="Bacteria"/>
</dbReference>
<evidence type="ECO:0000256" key="3">
    <source>
        <dbReference type="ARBA" id="ARBA00023004"/>
    </source>
</evidence>
<dbReference type="GO" id="GO:0046872">
    <property type="term" value="F:metal ion binding"/>
    <property type="evidence" value="ECO:0007669"/>
    <property type="project" value="UniProtKB-KW"/>
</dbReference>
<evidence type="ECO:0000256" key="2">
    <source>
        <dbReference type="ARBA" id="ARBA00022801"/>
    </source>
</evidence>
<evidence type="ECO:0000256" key="4">
    <source>
        <dbReference type="ARBA" id="ARBA00025742"/>
    </source>
</evidence>
<proteinExistence type="inferred from homology"/>
<dbReference type="HOGENOM" id="CLU_063034_0_0_7"/>
<accession>T2GFL2</accession>
<keyword evidence="2 6" id="KW-0378">Hydrolase</keyword>
<name>T2GFL2_MEGG1</name>
<dbReference type="Proteomes" id="UP000016587">
    <property type="component" value="Chromosome"/>
</dbReference>
<dbReference type="InterPro" id="IPR004843">
    <property type="entry name" value="Calcineurin-like_PHP"/>
</dbReference>
<dbReference type="RefSeq" id="WP_021762078.1">
    <property type="nucleotide sequence ID" value="NC_022444.1"/>
</dbReference>
<dbReference type="Pfam" id="PF00149">
    <property type="entry name" value="Metallophos"/>
    <property type="match status" value="1"/>
</dbReference>
<reference evidence="6 7" key="1">
    <citation type="journal article" date="2013" name="J. Bacteriol.">
        <title>Roles of HynAB and Ech, the only two hydrogenases found in the model sulfate reducer Desulfovibrio gigas.</title>
        <authorList>
            <person name="Morais-Silva F.O."/>
            <person name="Santos C.I."/>
            <person name="Rodrigues R."/>
            <person name="Pereira I.A."/>
            <person name="Rodrigues-Pousada C."/>
        </authorList>
    </citation>
    <scope>NUCLEOTIDE SEQUENCE [LARGE SCALE GENOMIC DNA]</scope>
    <source>
        <strain evidence="7">ATCC 19364 / DSM 1382 / NCIMB 9332 / VKM B-1759</strain>
    </source>
</reference>
<dbReference type="AlphaFoldDB" id="T2GFL2"/>
<dbReference type="InterPro" id="IPR050884">
    <property type="entry name" value="CNP_phosphodiesterase-III"/>
</dbReference>
<reference evidence="7" key="2">
    <citation type="submission" date="2013-07" db="EMBL/GenBank/DDBJ databases">
        <authorList>
            <person name="Morais-Silva F.O."/>
            <person name="Rezende A.M."/>
            <person name="Pimentel C."/>
            <person name="Resende D.M."/>
            <person name="Santos C.I."/>
            <person name="Clemente C."/>
            <person name="de Oliveira L.M."/>
            <person name="da Silva S.M."/>
            <person name="Costa D.A."/>
            <person name="Varela-Raposo A."/>
            <person name="Horacio E.C.A."/>
            <person name="Matos M."/>
            <person name="Flores O."/>
            <person name="Ruiz J.C."/>
            <person name="Rodrigues-Pousada C."/>
        </authorList>
    </citation>
    <scope>NUCLEOTIDE SEQUENCE [LARGE SCALE GENOMIC DNA]</scope>
    <source>
        <strain evidence="7">ATCC 19364 / DSM 1382 / NCIMB 9332 / VKM B-1759</strain>
    </source>
</reference>
<evidence type="ECO:0000259" key="5">
    <source>
        <dbReference type="Pfam" id="PF00149"/>
    </source>
</evidence>
<dbReference type="OrthoDB" id="9811542at2"/>
<evidence type="ECO:0000313" key="7">
    <source>
        <dbReference type="Proteomes" id="UP000016587"/>
    </source>
</evidence>
<dbReference type="PANTHER" id="PTHR42988">
    <property type="entry name" value="PHOSPHOHYDROLASE"/>
    <property type="match status" value="1"/>
</dbReference>
<sequence>MLRHHLAPSSTTRLAHLSDLHFGDQPGGLARSLALALEHAAPDLVIVSGDLTQRARPGQFLEAKAWLDALARPVLLVPGNHDLPLLALWSRLLRPRRRFQQLATMDRAPCWRSEQVLVHGADSTRRWRWKSGRAPGWCGGAGAGQVRVLAVHHPLGGTPRPHPPAVTAMPMADVVLAGHDHHSRVELLRTATTPAGVLQLVAGTALSRRLRGEANSFLLLDVTVNPLGGQHATACLQVQRWEHADDGFAPAAAQAFSKQLGQDDTGWTAWQEPVIECTRRD</sequence>
<dbReference type="GO" id="GO:0016787">
    <property type="term" value="F:hydrolase activity"/>
    <property type="evidence" value="ECO:0007669"/>
    <property type="project" value="UniProtKB-KW"/>
</dbReference>
<dbReference type="STRING" id="1121448.DGI_3281"/>
<dbReference type="EMBL" id="CP006585">
    <property type="protein sequence ID" value="AGW14979.1"/>
    <property type="molecule type" value="Genomic_DNA"/>
</dbReference>
<dbReference type="PATRIC" id="fig|1121448.10.peg.3233"/>
<evidence type="ECO:0000313" key="6">
    <source>
        <dbReference type="EMBL" id="AGW14979.1"/>
    </source>
</evidence>
<keyword evidence="3" id="KW-0408">Iron</keyword>
<dbReference type="InterPro" id="IPR029052">
    <property type="entry name" value="Metallo-depent_PP-like"/>
</dbReference>
<organism evidence="6 7">
    <name type="scientific">Megalodesulfovibrio gigas (strain ATCC 19364 / DSM 1382 / NCIMB 9332 / VKM B-1759)</name>
    <name type="common">Desulfovibrio gigas</name>
    <dbReference type="NCBI Taxonomy" id="1121448"/>
    <lineage>
        <taxon>Bacteria</taxon>
        <taxon>Pseudomonadati</taxon>
        <taxon>Thermodesulfobacteriota</taxon>
        <taxon>Desulfovibrionia</taxon>
        <taxon>Desulfovibrionales</taxon>
        <taxon>Desulfovibrionaceae</taxon>
        <taxon>Megalodesulfovibrio</taxon>
    </lineage>
</organism>
<gene>
    <name evidence="6" type="ORF">DGI_3281</name>
</gene>
<evidence type="ECO:0000256" key="1">
    <source>
        <dbReference type="ARBA" id="ARBA00022723"/>
    </source>
</evidence>
<dbReference type="Gene3D" id="3.60.21.10">
    <property type="match status" value="1"/>
</dbReference>